<comment type="function">
    <text evidence="2">Antitoxin component of a type II toxin-antitoxin (TA) system.</text>
</comment>
<reference evidence="4" key="1">
    <citation type="submission" date="2018-04" db="EMBL/GenBank/DDBJ databases">
        <authorList>
            <person name="Lucker S."/>
            <person name="Sakoula D."/>
        </authorList>
    </citation>
    <scope>NUCLEOTIDE SEQUENCE [LARGE SCALE GENOMIC DNA]</scope>
</reference>
<dbReference type="OrthoDB" id="9802003at2"/>
<dbReference type="Gene3D" id="3.40.1620.10">
    <property type="entry name" value="YefM-like domain"/>
    <property type="match status" value="1"/>
</dbReference>
<dbReference type="RefSeq" id="WP_121989974.1">
    <property type="nucleotide sequence ID" value="NZ_OUNR01000017.1"/>
</dbReference>
<proteinExistence type="inferred from homology"/>
<name>A0A330LFD3_9BACT</name>
<keyword evidence="4" id="KW-1185">Reference proteome</keyword>
<dbReference type="InterPro" id="IPR006442">
    <property type="entry name" value="Antitoxin_Phd/YefM"/>
</dbReference>
<dbReference type="Pfam" id="PF02604">
    <property type="entry name" value="PhdYeFM_antitox"/>
    <property type="match status" value="1"/>
</dbReference>
<dbReference type="InParanoid" id="A0A330LFD3"/>
<organism evidence="3 4">
    <name type="scientific">Nitrospira lenta</name>
    <dbReference type="NCBI Taxonomy" id="1436998"/>
    <lineage>
        <taxon>Bacteria</taxon>
        <taxon>Pseudomonadati</taxon>
        <taxon>Nitrospirota</taxon>
        <taxon>Nitrospiria</taxon>
        <taxon>Nitrospirales</taxon>
        <taxon>Nitrospiraceae</taxon>
        <taxon>Nitrospira</taxon>
    </lineage>
</organism>
<dbReference type="EMBL" id="OUNR01000017">
    <property type="protein sequence ID" value="SPP65728.1"/>
    <property type="molecule type" value="Genomic_DNA"/>
</dbReference>
<dbReference type="AlphaFoldDB" id="A0A330LFD3"/>
<accession>A0A330LFD3</accession>
<protein>
    <recommendedName>
        <fullName evidence="2">Antitoxin</fullName>
    </recommendedName>
</protein>
<evidence type="ECO:0000313" key="4">
    <source>
        <dbReference type="Proteomes" id="UP000248168"/>
    </source>
</evidence>
<dbReference type="NCBIfam" id="TIGR01552">
    <property type="entry name" value="phd_fam"/>
    <property type="match status" value="1"/>
</dbReference>
<evidence type="ECO:0000313" key="3">
    <source>
        <dbReference type="EMBL" id="SPP65728.1"/>
    </source>
</evidence>
<dbReference type="Proteomes" id="UP000248168">
    <property type="component" value="Unassembled WGS sequence"/>
</dbReference>
<comment type="similarity">
    <text evidence="1 2">Belongs to the phD/YefM antitoxin family.</text>
</comment>
<sequence>MTTLKASAARSKLYRLIDETAASHEPIMIAGKRSSAVLVSEEDWRAMQETVYLLSIPRMRQSIRKGIATPIEKCSKAPGW</sequence>
<dbReference type="InterPro" id="IPR036165">
    <property type="entry name" value="YefM-like_sf"/>
</dbReference>
<evidence type="ECO:0000256" key="1">
    <source>
        <dbReference type="ARBA" id="ARBA00009981"/>
    </source>
</evidence>
<evidence type="ECO:0000256" key="2">
    <source>
        <dbReference type="RuleBase" id="RU362080"/>
    </source>
</evidence>
<dbReference type="SUPFAM" id="SSF143120">
    <property type="entry name" value="YefM-like"/>
    <property type="match status" value="1"/>
</dbReference>
<gene>
    <name evidence="3" type="ORF">NITLEN_40201</name>
</gene>